<keyword evidence="3 7" id="KW-0808">Transferase</keyword>
<dbReference type="CDD" id="cd08646">
    <property type="entry name" value="FMT_core_Met-tRNA-FMT_N"/>
    <property type="match status" value="1"/>
</dbReference>
<accession>A0A645BG57</accession>
<dbReference type="InterPro" id="IPR002376">
    <property type="entry name" value="Formyl_transf_N"/>
</dbReference>
<dbReference type="NCBIfam" id="TIGR00460">
    <property type="entry name" value="fmt"/>
    <property type="match status" value="1"/>
</dbReference>
<dbReference type="Pfam" id="PF02911">
    <property type="entry name" value="Formyl_trans_C"/>
    <property type="match status" value="1"/>
</dbReference>
<keyword evidence="4" id="KW-0648">Protein biosynthesis</keyword>
<dbReference type="PANTHER" id="PTHR11138:SF5">
    <property type="entry name" value="METHIONYL-TRNA FORMYLTRANSFERASE, MITOCHONDRIAL"/>
    <property type="match status" value="1"/>
</dbReference>
<evidence type="ECO:0000313" key="7">
    <source>
        <dbReference type="EMBL" id="MPM64126.1"/>
    </source>
</evidence>
<dbReference type="SUPFAM" id="SSF53328">
    <property type="entry name" value="Formyltransferase"/>
    <property type="match status" value="1"/>
</dbReference>
<dbReference type="InterPro" id="IPR001555">
    <property type="entry name" value="GART_AS"/>
</dbReference>
<evidence type="ECO:0000259" key="6">
    <source>
        <dbReference type="Pfam" id="PF02911"/>
    </source>
</evidence>
<dbReference type="InterPro" id="IPR011034">
    <property type="entry name" value="Formyl_transferase-like_C_sf"/>
</dbReference>
<name>A0A645BG57_9ZZZZ</name>
<dbReference type="EC" id="2.1.2.9" evidence="2"/>
<dbReference type="SUPFAM" id="SSF50486">
    <property type="entry name" value="FMT C-terminal domain-like"/>
    <property type="match status" value="1"/>
</dbReference>
<dbReference type="InterPro" id="IPR037022">
    <property type="entry name" value="Formyl_trans_C_sf"/>
</dbReference>
<dbReference type="Gene3D" id="3.40.50.170">
    <property type="entry name" value="Formyl transferase, N-terminal domain"/>
    <property type="match status" value="1"/>
</dbReference>
<comment type="caution">
    <text evidence="7">The sequence shown here is derived from an EMBL/GenBank/DDBJ whole genome shotgun (WGS) entry which is preliminary data.</text>
</comment>
<dbReference type="InterPro" id="IPR005794">
    <property type="entry name" value="Fmt"/>
</dbReference>
<dbReference type="InterPro" id="IPR036477">
    <property type="entry name" value="Formyl_transf_N_sf"/>
</dbReference>
<proteinExistence type="inferred from homology"/>
<dbReference type="InterPro" id="IPR041711">
    <property type="entry name" value="Met-tRNA-FMT_N"/>
</dbReference>
<dbReference type="Pfam" id="PF00551">
    <property type="entry name" value="Formyl_trans_N"/>
    <property type="match status" value="1"/>
</dbReference>
<dbReference type="GO" id="GO:0004479">
    <property type="term" value="F:methionyl-tRNA formyltransferase activity"/>
    <property type="evidence" value="ECO:0007669"/>
    <property type="project" value="UniProtKB-EC"/>
</dbReference>
<dbReference type="GO" id="GO:0005829">
    <property type="term" value="C:cytosol"/>
    <property type="evidence" value="ECO:0007669"/>
    <property type="project" value="TreeGrafter"/>
</dbReference>
<comment type="similarity">
    <text evidence="1">Belongs to the Fmt family.</text>
</comment>
<dbReference type="PANTHER" id="PTHR11138">
    <property type="entry name" value="METHIONYL-TRNA FORMYLTRANSFERASE"/>
    <property type="match status" value="1"/>
</dbReference>
<dbReference type="CDD" id="cd08704">
    <property type="entry name" value="Met_tRNA_FMT_C"/>
    <property type="match status" value="1"/>
</dbReference>
<gene>
    <name evidence="7" type="primary">fmt_35</name>
    <name evidence="7" type="ORF">SDC9_111012</name>
</gene>
<organism evidence="7">
    <name type="scientific">bioreactor metagenome</name>
    <dbReference type="NCBI Taxonomy" id="1076179"/>
    <lineage>
        <taxon>unclassified sequences</taxon>
        <taxon>metagenomes</taxon>
        <taxon>ecological metagenomes</taxon>
    </lineage>
</organism>
<sequence length="310" mass="34531">MNIVFMGTPEFAVPSFEAIVKEFGVKAVLTQPDRPKGRGKALAMSSVKEAALKYDIPVYQPEKLKKDKELIDKLKAMELDFIIVVAFGQILSKEVLDIPKYGCINLHASLLPKYRGAAPINFAVMEGEKTSGNTTMLMDVGLDTGDMLLKSEIEITESMTAGELHDLLMADGARLLIDTIKGVYNNEIVPVKQGDTITSYASMLNKEMANINWQRSAEEIHNFVRGLNPFPMAYTFYKDKSMKLISTKVLQEKSTELPGTILKVNGEGIRVSTKDKVLLITEVQFPNKKPLKVSEYIKGNSIEEKEVLHK</sequence>
<feature type="domain" description="Formyl transferase C-terminal" evidence="6">
    <location>
        <begin position="204"/>
        <end position="300"/>
    </location>
</feature>
<dbReference type="Gene3D" id="3.10.25.10">
    <property type="entry name" value="Formyl transferase, C-terminal domain"/>
    <property type="match status" value="1"/>
</dbReference>
<evidence type="ECO:0000259" key="5">
    <source>
        <dbReference type="Pfam" id="PF00551"/>
    </source>
</evidence>
<evidence type="ECO:0000256" key="2">
    <source>
        <dbReference type="ARBA" id="ARBA00012261"/>
    </source>
</evidence>
<reference evidence="7" key="1">
    <citation type="submission" date="2019-08" db="EMBL/GenBank/DDBJ databases">
        <authorList>
            <person name="Kucharzyk K."/>
            <person name="Murdoch R.W."/>
            <person name="Higgins S."/>
            <person name="Loffler F."/>
        </authorList>
    </citation>
    <scope>NUCLEOTIDE SEQUENCE</scope>
</reference>
<dbReference type="EMBL" id="VSSQ01019783">
    <property type="protein sequence ID" value="MPM64126.1"/>
    <property type="molecule type" value="Genomic_DNA"/>
</dbReference>
<feature type="domain" description="Formyl transferase N-terminal" evidence="5">
    <location>
        <begin position="1"/>
        <end position="179"/>
    </location>
</feature>
<evidence type="ECO:0000256" key="1">
    <source>
        <dbReference type="ARBA" id="ARBA00010699"/>
    </source>
</evidence>
<evidence type="ECO:0000256" key="3">
    <source>
        <dbReference type="ARBA" id="ARBA00022679"/>
    </source>
</evidence>
<dbReference type="InterPro" id="IPR044135">
    <property type="entry name" value="Met-tRNA-FMT_C"/>
</dbReference>
<protein>
    <recommendedName>
        <fullName evidence="2">methionyl-tRNA formyltransferase</fullName>
        <ecNumber evidence="2">2.1.2.9</ecNumber>
    </recommendedName>
</protein>
<dbReference type="HAMAP" id="MF_00182">
    <property type="entry name" value="Formyl_trans"/>
    <property type="match status" value="1"/>
</dbReference>
<dbReference type="PROSITE" id="PS00373">
    <property type="entry name" value="GART"/>
    <property type="match status" value="1"/>
</dbReference>
<dbReference type="InterPro" id="IPR005793">
    <property type="entry name" value="Formyl_trans_C"/>
</dbReference>
<dbReference type="AlphaFoldDB" id="A0A645BG57"/>
<evidence type="ECO:0000256" key="4">
    <source>
        <dbReference type="ARBA" id="ARBA00022917"/>
    </source>
</evidence>